<protein>
    <submittedName>
        <fullName evidence="1">Uncharacterized protein</fullName>
    </submittedName>
</protein>
<reference evidence="1 2" key="1">
    <citation type="submission" date="2015-12" db="EMBL/GenBank/DDBJ databases">
        <title>Complete genome of Roseateles depolymerans KCTC 42856.</title>
        <authorList>
            <person name="Kim K.M."/>
        </authorList>
    </citation>
    <scope>NUCLEOTIDE SEQUENCE [LARGE SCALE GENOMIC DNA]</scope>
    <source>
        <strain evidence="1 2">KCTC 42856</strain>
    </source>
</reference>
<keyword evidence="2" id="KW-1185">Reference proteome</keyword>
<dbReference type="KEGG" id="rdp:RD2015_2242"/>
<evidence type="ECO:0000313" key="2">
    <source>
        <dbReference type="Proteomes" id="UP000060699"/>
    </source>
</evidence>
<sequence precursor="true">MSLPAKILALLLALAASFAAGWGKATREAHRDAQIKQLAQERAARVLEAQESRRAAENADALTNDRLRTERAAAGTAQRLRDLASTAPGAAASCPGRNDDPSPAAWRISDRTREDLVQLASSADAVADRLRACQRELSGRLTPESEAP</sequence>
<dbReference type="AlphaFoldDB" id="A0A0U3MR13"/>
<dbReference type="EMBL" id="CP013729">
    <property type="protein sequence ID" value="ALV06714.1"/>
    <property type="molecule type" value="Genomic_DNA"/>
</dbReference>
<proteinExistence type="predicted"/>
<evidence type="ECO:0000313" key="1">
    <source>
        <dbReference type="EMBL" id="ALV06714.1"/>
    </source>
</evidence>
<gene>
    <name evidence="1" type="ORF">RD2015_2242</name>
</gene>
<accession>A0A0U3MR13</accession>
<organism evidence="1 2">
    <name type="scientific">Roseateles depolymerans</name>
    <dbReference type="NCBI Taxonomy" id="76731"/>
    <lineage>
        <taxon>Bacteria</taxon>
        <taxon>Pseudomonadati</taxon>
        <taxon>Pseudomonadota</taxon>
        <taxon>Betaproteobacteria</taxon>
        <taxon>Burkholderiales</taxon>
        <taxon>Sphaerotilaceae</taxon>
        <taxon>Roseateles</taxon>
    </lineage>
</organism>
<dbReference type="STRING" id="76731.RD2015_2242"/>
<dbReference type="RefSeq" id="WP_058934952.1">
    <property type="nucleotide sequence ID" value="NZ_CP013729.1"/>
</dbReference>
<name>A0A0U3MR13_9BURK</name>
<dbReference type="Proteomes" id="UP000060699">
    <property type="component" value="Chromosome"/>
</dbReference>